<dbReference type="SUPFAM" id="SSF50978">
    <property type="entry name" value="WD40 repeat-like"/>
    <property type="match status" value="1"/>
</dbReference>
<comment type="caution">
    <text evidence="1">The sequence shown here is derived from an EMBL/GenBank/DDBJ whole genome shotgun (WGS) entry which is preliminary data.</text>
</comment>
<protein>
    <submittedName>
        <fullName evidence="1">Uncharacterized protein</fullName>
    </submittedName>
</protein>
<gene>
    <name evidence="1" type="ORF">Agabi119p4_10104</name>
</gene>
<sequence length="362" mass="41180">MIAIKIAPGGRWLFSGTQQCSLYYWDLDSENPEPVLLAPCNGVGNTPGESNTITEIDFLVEHGDPLSRFTVACIGRDFHREYSELGEWLFIWDVTPQENGVLKAERLRTLPLPYHGSISDFSFNHYLAARTMAKRLDVYWWRDCTDTRLARCTLVFETDPIIAKLYCIGSDKLLVFTGYQLHHEARLYALEPEYSEVDDIEKVASYATMIWSFRFSSANHGYDISRLYFDGVNYTQIIAMHDGIFNPTIPASQADKATVVKVSDFDLPQRQCDADLYGLGFNKGYCRVGKELYRFGYSPTATGGSYESGVTFDSRLGYAFRGIDSFFTFDEELGRMVSKSQSHIILHDFSFPLYNYVDACPD</sequence>
<accession>A0A8H7C2B5</accession>
<evidence type="ECO:0000313" key="2">
    <source>
        <dbReference type="Proteomes" id="UP000629468"/>
    </source>
</evidence>
<name>A0A8H7C2B5_AGABI</name>
<dbReference type="EMBL" id="JABXXO010000014">
    <property type="protein sequence ID" value="KAF7760695.1"/>
    <property type="molecule type" value="Genomic_DNA"/>
</dbReference>
<dbReference type="InterPro" id="IPR036322">
    <property type="entry name" value="WD40_repeat_dom_sf"/>
</dbReference>
<reference evidence="1 2" key="1">
    <citation type="journal article" name="Sci. Rep.">
        <title>Telomere-to-telomere assembled and centromere annotated genomes of the two main subspecies of the button mushroom Agaricus bisporus reveal especially polymorphic chromosome ends.</title>
        <authorList>
            <person name="Sonnenberg A.S.M."/>
            <person name="Sedaghat-Telgerd N."/>
            <person name="Lavrijssen B."/>
            <person name="Ohm R.A."/>
            <person name="Hendrickx P.M."/>
            <person name="Scholtmeijer K."/>
            <person name="Baars J.J.P."/>
            <person name="van Peer A."/>
        </authorList>
    </citation>
    <scope>NUCLEOTIDE SEQUENCE [LARGE SCALE GENOMIC DNA]</scope>
    <source>
        <strain evidence="1 2">H119_p4</strain>
    </source>
</reference>
<dbReference type="Proteomes" id="UP000629468">
    <property type="component" value="Unassembled WGS sequence"/>
</dbReference>
<dbReference type="AlphaFoldDB" id="A0A8H7C2B5"/>
<evidence type="ECO:0000313" key="1">
    <source>
        <dbReference type="EMBL" id="KAF7760695.1"/>
    </source>
</evidence>
<organism evidence="1 2">
    <name type="scientific">Agaricus bisporus var. burnettii</name>
    <dbReference type="NCBI Taxonomy" id="192524"/>
    <lineage>
        <taxon>Eukaryota</taxon>
        <taxon>Fungi</taxon>
        <taxon>Dikarya</taxon>
        <taxon>Basidiomycota</taxon>
        <taxon>Agaricomycotina</taxon>
        <taxon>Agaricomycetes</taxon>
        <taxon>Agaricomycetidae</taxon>
        <taxon>Agaricales</taxon>
        <taxon>Agaricineae</taxon>
        <taxon>Agaricaceae</taxon>
        <taxon>Agaricus</taxon>
    </lineage>
</organism>
<proteinExistence type="predicted"/>